<reference evidence="19 20" key="1">
    <citation type="submission" date="2017-06" db="EMBL/GenBank/DDBJ databases">
        <title>Complete genome sequence of Nitrospirillum amazonense strain CBAmC, an endophytic nitrogen-fixing and plant growth-promoting bacterium, isolated from sugarcane.</title>
        <authorList>
            <person name="Schwab S."/>
            <person name="dos Santos Teixeira K.R."/>
            <person name="Simoes Araujo J.L."/>
            <person name="Soares Vidal M."/>
            <person name="Borges de Freitas H.R."/>
            <person name="Rivello Crivelaro A.L."/>
            <person name="Bueno de Camargo Nunes A."/>
            <person name="dos Santos C.M."/>
            <person name="Palmeira da Silva Rosa D."/>
            <person name="da Silva Padilha D."/>
            <person name="da Silva E."/>
            <person name="Araujo Terra L."/>
            <person name="Soares Mendes V."/>
            <person name="Farinelli L."/>
            <person name="Magalhaes Cruz L."/>
            <person name="Baldani J.I."/>
        </authorList>
    </citation>
    <scope>NUCLEOTIDE SEQUENCE [LARGE SCALE GENOMIC DNA]</scope>
    <source>
        <strain evidence="19 20">CBAmC</strain>
    </source>
</reference>
<protein>
    <recommendedName>
        <fullName evidence="6 15">Anthranilate synthase component 1</fullName>
        <ecNumber evidence="5 15">4.1.3.27</ecNumber>
    </recommendedName>
</protein>
<dbReference type="PRINTS" id="PR00095">
    <property type="entry name" value="ANTSNTHASEI"/>
</dbReference>
<accession>A0A248JQ75</accession>
<dbReference type="GO" id="GO:0046872">
    <property type="term" value="F:metal ion binding"/>
    <property type="evidence" value="ECO:0007669"/>
    <property type="project" value="UniProtKB-KW"/>
</dbReference>
<evidence type="ECO:0000256" key="5">
    <source>
        <dbReference type="ARBA" id="ARBA00012266"/>
    </source>
</evidence>
<evidence type="ECO:0000256" key="9">
    <source>
        <dbReference type="ARBA" id="ARBA00022822"/>
    </source>
</evidence>
<keyword evidence="7 15" id="KW-0028">Amino-acid biosynthesis</keyword>
<comment type="similarity">
    <text evidence="3 15">Belongs to the anthranilate synthase component I family.</text>
</comment>
<dbReference type="PANTHER" id="PTHR11236:SF48">
    <property type="entry name" value="ISOCHORISMATE SYNTHASE MENF"/>
    <property type="match status" value="1"/>
</dbReference>
<keyword evidence="9 15" id="KW-0822">Tryptophan biosynthesis</keyword>
<evidence type="ECO:0000256" key="6">
    <source>
        <dbReference type="ARBA" id="ARBA00020653"/>
    </source>
</evidence>
<comment type="pathway">
    <text evidence="2 15">Amino-acid biosynthesis; L-tryptophan biosynthesis; L-tryptophan from chorismate: step 1/5.</text>
</comment>
<evidence type="ECO:0000256" key="2">
    <source>
        <dbReference type="ARBA" id="ARBA00004873"/>
    </source>
</evidence>
<dbReference type="UniPathway" id="UPA00035">
    <property type="reaction ID" value="UER00040"/>
</dbReference>
<dbReference type="InterPro" id="IPR006805">
    <property type="entry name" value="Anth_synth_I_N"/>
</dbReference>
<evidence type="ECO:0000256" key="12">
    <source>
        <dbReference type="ARBA" id="ARBA00023239"/>
    </source>
</evidence>
<sequence length="508" mass="55189">MTPFPDETAFGTAYAAGQAQVVWTRLVSDLETPVAAMLKLAQGRPFSFLLESVTGGSVRGRYSLIGLKPDLIWKSKGTQAWINRRAATDLAAFEPLSAAPLDALADVLEESRIDLPAHLPPMSAGLFGYLGYDMVRLMEKLPEKNRDALGVEDAVLIRPTIMAIFDSIENVVTLVTPVRPQAGVSAEAAYLAARERLADAVADLDRPLPVGHDAGSEIEALPDPSSNISRADYHAMVEKAKEYIRAGDIFQVVPSQRFSVPFALPPFALYRALRRINPSPFLFFLDFGDLSVVGSSPEILVRLRDDTVTIRPIAGTRRRGKTPAEDKELEADLLADPKELSEHLMLLDLGRNDVGRVAEVGTVTVTERFTIEHYSHVMHIVSNVEGKLDKSRFNAIDALVGGFPAGTVSGAPKVRAMEIIEELEGTRRGIYGGCIGYFAANGTMDTCIALRTAVIKDGVMHVQAGGGVVADSDPEAEYQETVNKAKALFKAAEEAVRYAQEKRSTRNI</sequence>
<comment type="cofactor">
    <cofactor evidence="1 15">
        <name>Mg(2+)</name>
        <dbReference type="ChEBI" id="CHEBI:18420"/>
    </cofactor>
</comment>
<evidence type="ECO:0000256" key="8">
    <source>
        <dbReference type="ARBA" id="ARBA00022723"/>
    </source>
</evidence>
<feature type="domain" description="Anthranilate synthase component I N-terminal" evidence="18">
    <location>
        <begin position="29"/>
        <end position="174"/>
    </location>
</feature>
<evidence type="ECO:0000256" key="10">
    <source>
        <dbReference type="ARBA" id="ARBA00022842"/>
    </source>
</evidence>
<dbReference type="EMBL" id="CP022110">
    <property type="protein sequence ID" value="ASG20749.1"/>
    <property type="molecule type" value="Genomic_DNA"/>
</dbReference>
<comment type="catalytic activity">
    <reaction evidence="14 15">
        <text>chorismate + L-glutamine = anthranilate + pyruvate + L-glutamate + H(+)</text>
        <dbReference type="Rhea" id="RHEA:21732"/>
        <dbReference type="ChEBI" id="CHEBI:15361"/>
        <dbReference type="ChEBI" id="CHEBI:15378"/>
        <dbReference type="ChEBI" id="CHEBI:16567"/>
        <dbReference type="ChEBI" id="CHEBI:29748"/>
        <dbReference type="ChEBI" id="CHEBI:29985"/>
        <dbReference type="ChEBI" id="CHEBI:58359"/>
        <dbReference type="EC" id="4.1.3.27"/>
    </reaction>
</comment>
<dbReference type="EC" id="4.1.3.27" evidence="5 15"/>
<evidence type="ECO:0000259" key="17">
    <source>
        <dbReference type="Pfam" id="PF00425"/>
    </source>
</evidence>
<evidence type="ECO:0000256" key="1">
    <source>
        <dbReference type="ARBA" id="ARBA00001946"/>
    </source>
</evidence>
<organism evidence="19 20">
    <name type="scientific">Nitrospirillum viridazoti CBAmc</name>
    <dbReference type="NCBI Taxonomy" id="1441467"/>
    <lineage>
        <taxon>Bacteria</taxon>
        <taxon>Pseudomonadati</taxon>
        <taxon>Pseudomonadota</taxon>
        <taxon>Alphaproteobacteria</taxon>
        <taxon>Rhodospirillales</taxon>
        <taxon>Azospirillaceae</taxon>
        <taxon>Nitrospirillum</taxon>
        <taxon>Nitrospirillum viridazoti</taxon>
    </lineage>
</organism>
<evidence type="ECO:0000256" key="15">
    <source>
        <dbReference type="RuleBase" id="RU364045"/>
    </source>
</evidence>
<evidence type="ECO:0000256" key="3">
    <source>
        <dbReference type="ARBA" id="ARBA00009562"/>
    </source>
</evidence>
<feature type="coiled-coil region" evidence="16">
    <location>
        <begin position="475"/>
        <end position="502"/>
    </location>
</feature>
<dbReference type="SUPFAM" id="SSF56322">
    <property type="entry name" value="ADC synthase"/>
    <property type="match status" value="1"/>
</dbReference>
<dbReference type="GO" id="GO:0004049">
    <property type="term" value="F:anthranilate synthase activity"/>
    <property type="evidence" value="ECO:0007669"/>
    <property type="project" value="UniProtKB-EC"/>
</dbReference>
<feature type="domain" description="Chorismate-utilising enzyme C-terminal" evidence="17">
    <location>
        <begin position="230"/>
        <end position="484"/>
    </location>
</feature>
<dbReference type="KEGG" id="nao:Y958_07960"/>
<evidence type="ECO:0000256" key="16">
    <source>
        <dbReference type="SAM" id="Coils"/>
    </source>
</evidence>
<keyword evidence="20" id="KW-1185">Reference proteome</keyword>
<dbReference type="Pfam" id="PF04715">
    <property type="entry name" value="Anth_synt_I_N"/>
    <property type="match status" value="1"/>
</dbReference>
<evidence type="ECO:0000256" key="13">
    <source>
        <dbReference type="ARBA" id="ARBA00025634"/>
    </source>
</evidence>
<evidence type="ECO:0000256" key="11">
    <source>
        <dbReference type="ARBA" id="ARBA00023141"/>
    </source>
</evidence>
<evidence type="ECO:0000256" key="7">
    <source>
        <dbReference type="ARBA" id="ARBA00022605"/>
    </source>
</evidence>
<evidence type="ECO:0000256" key="4">
    <source>
        <dbReference type="ARBA" id="ARBA00011575"/>
    </source>
</evidence>
<dbReference type="AlphaFoldDB" id="A0A248JQ75"/>
<dbReference type="InterPro" id="IPR005256">
    <property type="entry name" value="Anth_synth_I_PabB"/>
</dbReference>
<dbReference type="Proteomes" id="UP000197153">
    <property type="component" value="Chromosome 1"/>
</dbReference>
<keyword evidence="10 15" id="KW-0460">Magnesium</keyword>
<evidence type="ECO:0000313" key="20">
    <source>
        <dbReference type="Proteomes" id="UP000197153"/>
    </source>
</evidence>
<gene>
    <name evidence="15" type="primary">trpE</name>
    <name evidence="19" type="ORF">Y958_07960</name>
</gene>
<dbReference type="Gene3D" id="3.60.120.10">
    <property type="entry name" value="Anthranilate synthase"/>
    <property type="match status" value="1"/>
</dbReference>
<dbReference type="Pfam" id="PF00425">
    <property type="entry name" value="Chorismate_bind"/>
    <property type="match status" value="1"/>
</dbReference>
<evidence type="ECO:0000256" key="14">
    <source>
        <dbReference type="ARBA" id="ARBA00047683"/>
    </source>
</evidence>
<keyword evidence="8 15" id="KW-0479">Metal-binding</keyword>
<name>A0A248JQ75_9PROT</name>
<dbReference type="InterPro" id="IPR005801">
    <property type="entry name" value="ADC_synthase"/>
</dbReference>
<dbReference type="InterPro" id="IPR015890">
    <property type="entry name" value="Chorismate_C"/>
</dbReference>
<comment type="function">
    <text evidence="13 15">Part of a heterotetrameric complex that catalyzes the two-step biosynthesis of anthranilate, an intermediate in the biosynthesis of L-tryptophan. In the first step, the glutamine-binding beta subunit (TrpG) of anthranilate synthase (AS) provides the glutamine amidotransferase activity which generates ammonia as a substrate that, along with chorismate, is used in the second step, catalyzed by the large alpha subunit of AS (TrpE) to produce anthranilate. In the absence of TrpG, TrpE can synthesize anthranilate directly from chorismate and high concentrations of ammonia.</text>
</comment>
<proteinExistence type="inferred from homology"/>
<dbReference type="GO" id="GO:0000162">
    <property type="term" value="P:L-tryptophan biosynthetic process"/>
    <property type="evidence" value="ECO:0007669"/>
    <property type="project" value="UniProtKB-UniPathway"/>
</dbReference>
<dbReference type="InterPro" id="IPR019999">
    <property type="entry name" value="Anth_synth_I-like"/>
</dbReference>
<keyword evidence="11 15" id="KW-0057">Aromatic amino acid biosynthesis</keyword>
<dbReference type="PANTHER" id="PTHR11236">
    <property type="entry name" value="AMINOBENZOATE/ANTHRANILATE SYNTHASE"/>
    <property type="match status" value="1"/>
</dbReference>
<keyword evidence="16" id="KW-0175">Coiled coil</keyword>
<dbReference type="NCBIfam" id="TIGR00564">
    <property type="entry name" value="trpE_most"/>
    <property type="match status" value="1"/>
</dbReference>
<evidence type="ECO:0000259" key="18">
    <source>
        <dbReference type="Pfam" id="PF04715"/>
    </source>
</evidence>
<evidence type="ECO:0000313" key="19">
    <source>
        <dbReference type="EMBL" id="ASG20749.1"/>
    </source>
</evidence>
<keyword evidence="12 15" id="KW-0456">Lyase</keyword>
<dbReference type="RefSeq" id="WP_088871577.1">
    <property type="nucleotide sequence ID" value="NZ_CP022110.1"/>
</dbReference>
<comment type="subunit">
    <text evidence="4 15">Heterotetramer consisting of two non-identical subunits: a beta subunit (TrpG) and a large alpha subunit (TrpE).</text>
</comment>